<proteinExistence type="predicted"/>
<sequence length="113" mass="12628">MAGRRCFDRALHGGMWWPWLDGINQTLCLWWFGGSSCSWCGSSCSWWLVALKCFWWLVALFMLLLPALGGWWNMVGVCQVRSTPCTCGGSSTCSFSSTWSSSSILGPVNLQIF</sequence>
<protein>
    <submittedName>
        <fullName evidence="1">Uncharacterized protein</fullName>
    </submittedName>
</protein>
<evidence type="ECO:0000313" key="1">
    <source>
        <dbReference type="EMBL" id="CAK5093937.1"/>
    </source>
</evidence>
<evidence type="ECO:0000313" key="2">
    <source>
        <dbReference type="Proteomes" id="UP001497535"/>
    </source>
</evidence>
<dbReference type="EMBL" id="CAVMJV010000095">
    <property type="protein sequence ID" value="CAK5093937.1"/>
    <property type="molecule type" value="Genomic_DNA"/>
</dbReference>
<accession>A0ACB1AMT9</accession>
<comment type="caution">
    <text evidence="1">The sequence shown here is derived from an EMBL/GenBank/DDBJ whole genome shotgun (WGS) entry which is preliminary data.</text>
</comment>
<gene>
    <name evidence="1" type="ORF">MENTE1834_LOCUS40490</name>
</gene>
<keyword evidence="2" id="KW-1185">Reference proteome</keyword>
<organism evidence="1 2">
    <name type="scientific">Meloidogyne enterolobii</name>
    <name type="common">Root-knot nematode worm</name>
    <name type="synonym">Meloidogyne mayaguensis</name>
    <dbReference type="NCBI Taxonomy" id="390850"/>
    <lineage>
        <taxon>Eukaryota</taxon>
        <taxon>Metazoa</taxon>
        <taxon>Ecdysozoa</taxon>
        <taxon>Nematoda</taxon>
        <taxon>Chromadorea</taxon>
        <taxon>Rhabditida</taxon>
        <taxon>Tylenchina</taxon>
        <taxon>Tylenchomorpha</taxon>
        <taxon>Tylenchoidea</taxon>
        <taxon>Meloidogynidae</taxon>
        <taxon>Meloidogyninae</taxon>
        <taxon>Meloidogyne</taxon>
    </lineage>
</organism>
<name>A0ACB1AMT9_MELEN</name>
<reference evidence="1" key="1">
    <citation type="submission" date="2023-11" db="EMBL/GenBank/DDBJ databases">
        <authorList>
            <person name="Poullet M."/>
        </authorList>
    </citation>
    <scope>NUCLEOTIDE SEQUENCE</scope>
    <source>
        <strain evidence="1">E1834</strain>
    </source>
</reference>
<dbReference type="Proteomes" id="UP001497535">
    <property type="component" value="Unassembled WGS sequence"/>
</dbReference>